<evidence type="ECO:0000313" key="2">
    <source>
        <dbReference type="Proteomes" id="UP001652660"/>
    </source>
</evidence>
<accession>A0ABM4UF94</accession>
<dbReference type="PROSITE" id="PS50013">
    <property type="entry name" value="CHROMO_2"/>
    <property type="match status" value="1"/>
</dbReference>
<gene>
    <name evidence="3" type="primary">LOC140007165</name>
</gene>
<dbReference type="PANTHER" id="PTHR45835">
    <property type="entry name" value="YALI0A06105P"/>
    <property type="match status" value="1"/>
</dbReference>
<sequence>MAEWWYNSTYDSSLEMTPFEALFGYKLVPLSLGPYLESVVPAASDMIQERNRIANCIKDNLAKAQQRMKYFADQHRTEREFAVVRKCLKLSAKFFGPFQVEEKIGSVAYKLKLPVGTKLHLVFHVSLLKKKLGPLQNRSTKLPELDTQDQCPLQPELILKRRAIMRGGQPVIQLLIKWNQLDYEEASWEDKSFIEHQFPTFQT</sequence>
<proteinExistence type="predicted"/>
<protein>
    <recommendedName>
        <fullName evidence="1">Chromo domain-containing protein</fullName>
    </recommendedName>
</protein>
<dbReference type="RefSeq" id="XP_071905951.1">
    <property type="nucleotide sequence ID" value="XM_072049850.1"/>
</dbReference>
<dbReference type="InterPro" id="IPR016197">
    <property type="entry name" value="Chromo-like_dom_sf"/>
</dbReference>
<reference evidence="3" key="1">
    <citation type="submission" date="2025-08" db="UniProtKB">
        <authorList>
            <consortium name="RefSeq"/>
        </authorList>
    </citation>
    <scope>IDENTIFICATION</scope>
    <source>
        <tissue evidence="3">Leaves</tissue>
    </source>
</reference>
<dbReference type="Pfam" id="PF00385">
    <property type="entry name" value="Chromo"/>
    <property type="match status" value="1"/>
</dbReference>
<organism evidence="2 3">
    <name type="scientific">Coffea arabica</name>
    <name type="common">Arabian coffee</name>
    <dbReference type="NCBI Taxonomy" id="13443"/>
    <lineage>
        <taxon>Eukaryota</taxon>
        <taxon>Viridiplantae</taxon>
        <taxon>Streptophyta</taxon>
        <taxon>Embryophyta</taxon>
        <taxon>Tracheophyta</taxon>
        <taxon>Spermatophyta</taxon>
        <taxon>Magnoliopsida</taxon>
        <taxon>eudicotyledons</taxon>
        <taxon>Gunneridae</taxon>
        <taxon>Pentapetalae</taxon>
        <taxon>asterids</taxon>
        <taxon>lamiids</taxon>
        <taxon>Gentianales</taxon>
        <taxon>Rubiaceae</taxon>
        <taxon>Ixoroideae</taxon>
        <taxon>Gardenieae complex</taxon>
        <taxon>Bertiereae - Coffeeae clade</taxon>
        <taxon>Coffeeae</taxon>
        <taxon>Coffea</taxon>
    </lineage>
</organism>
<evidence type="ECO:0000259" key="1">
    <source>
        <dbReference type="PROSITE" id="PS50013"/>
    </source>
</evidence>
<name>A0ABM4UF94_COFAR</name>
<dbReference type="InterPro" id="IPR000953">
    <property type="entry name" value="Chromo/chromo_shadow_dom"/>
</dbReference>
<dbReference type="InterPro" id="IPR023780">
    <property type="entry name" value="Chromo_domain"/>
</dbReference>
<dbReference type="GeneID" id="140007165"/>
<dbReference type="Gene3D" id="2.40.50.40">
    <property type="match status" value="1"/>
</dbReference>
<dbReference type="SUPFAM" id="SSF54160">
    <property type="entry name" value="Chromo domain-like"/>
    <property type="match status" value="1"/>
</dbReference>
<feature type="domain" description="Chromo" evidence="1">
    <location>
        <begin position="153"/>
        <end position="203"/>
    </location>
</feature>
<dbReference type="InterPro" id="IPR056924">
    <property type="entry name" value="SH3_Tf2-1"/>
</dbReference>
<dbReference type="Proteomes" id="UP001652660">
    <property type="component" value="Chromosome 5c"/>
</dbReference>
<evidence type="ECO:0000313" key="3">
    <source>
        <dbReference type="RefSeq" id="XP_071905951.1"/>
    </source>
</evidence>
<dbReference type="Pfam" id="PF24626">
    <property type="entry name" value="SH3_Tf2-1"/>
    <property type="match status" value="1"/>
</dbReference>
<dbReference type="PANTHER" id="PTHR45835:SF99">
    <property type="entry name" value="CHROMO DOMAIN-CONTAINING PROTEIN-RELATED"/>
    <property type="match status" value="1"/>
</dbReference>
<keyword evidence="2" id="KW-1185">Reference proteome</keyword>